<dbReference type="NCBIfam" id="TIGR01409">
    <property type="entry name" value="TAT_signal_seq"/>
    <property type="match status" value="1"/>
</dbReference>
<organism evidence="1">
    <name type="scientific">marine metagenome</name>
    <dbReference type="NCBI Taxonomy" id="408172"/>
    <lineage>
        <taxon>unclassified sequences</taxon>
        <taxon>metagenomes</taxon>
        <taxon>ecological metagenomes</taxon>
    </lineage>
</organism>
<sequence>MNKQIDRRKFMRSSAAAGAGLMLANNALGQADGKKEIN</sequence>
<dbReference type="EMBL" id="UINC01069710">
    <property type="protein sequence ID" value="SVC03298.1"/>
    <property type="molecule type" value="Genomic_DNA"/>
</dbReference>
<dbReference type="AlphaFoldDB" id="A0A382IUP6"/>
<dbReference type="PROSITE" id="PS51318">
    <property type="entry name" value="TAT"/>
    <property type="match status" value="1"/>
</dbReference>
<proteinExistence type="predicted"/>
<reference evidence="1" key="1">
    <citation type="submission" date="2018-05" db="EMBL/GenBank/DDBJ databases">
        <authorList>
            <person name="Lanie J.A."/>
            <person name="Ng W.-L."/>
            <person name="Kazmierczak K.M."/>
            <person name="Andrzejewski T.M."/>
            <person name="Davidsen T.M."/>
            <person name="Wayne K.J."/>
            <person name="Tettelin H."/>
            <person name="Glass J.I."/>
            <person name="Rusch D."/>
            <person name="Podicherti R."/>
            <person name="Tsui H.-C.T."/>
            <person name="Winkler M.E."/>
        </authorList>
    </citation>
    <scope>NUCLEOTIDE SEQUENCE</scope>
</reference>
<dbReference type="InterPro" id="IPR019546">
    <property type="entry name" value="TAT_signal_bac_arc"/>
</dbReference>
<feature type="non-terminal residue" evidence="1">
    <location>
        <position position="38"/>
    </location>
</feature>
<dbReference type="InterPro" id="IPR006311">
    <property type="entry name" value="TAT_signal"/>
</dbReference>
<evidence type="ECO:0000313" key="1">
    <source>
        <dbReference type="EMBL" id="SVC03298.1"/>
    </source>
</evidence>
<dbReference type="Pfam" id="PF10518">
    <property type="entry name" value="TAT_signal"/>
    <property type="match status" value="1"/>
</dbReference>
<name>A0A382IUP6_9ZZZZ</name>
<accession>A0A382IUP6</accession>
<gene>
    <name evidence="1" type="ORF">METZ01_LOCUS256152</name>
</gene>
<protein>
    <submittedName>
        <fullName evidence="1">Uncharacterized protein</fullName>
    </submittedName>
</protein>